<dbReference type="EMBL" id="VCLB01000004">
    <property type="protein sequence ID" value="TNB48220.1"/>
    <property type="molecule type" value="Genomic_DNA"/>
</dbReference>
<organism evidence="3 4">
    <name type="scientific">Martelella lutilitoris</name>
    <dbReference type="NCBI Taxonomy" id="2583532"/>
    <lineage>
        <taxon>Bacteria</taxon>
        <taxon>Pseudomonadati</taxon>
        <taxon>Pseudomonadota</taxon>
        <taxon>Alphaproteobacteria</taxon>
        <taxon>Hyphomicrobiales</taxon>
        <taxon>Aurantimonadaceae</taxon>
        <taxon>Martelella</taxon>
    </lineage>
</organism>
<feature type="domain" description="Activator of Hsp90 ATPase homologue 1/2-like C-terminal" evidence="2">
    <location>
        <begin position="16"/>
        <end position="141"/>
    </location>
</feature>
<gene>
    <name evidence="3" type="ORF">FF124_07750</name>
</gene>
<reference evidence="3 4" key="1">
    <citation type="submission" date="2019-05" db="EMBL/GenBank/DDBJ databases">
        <authorList>
            <person name="Lee S.D."/>
        </authorList>
    </citation>
    <scope>NUCLEOTIDE SEQUENCE [LARGE SCALE GENOMIC DNA]</scope>
    <source>
        <strain evidence="3 4">GH2-6</strain>
    </source>
</reference>
<name>A0A5C4JSL4_9HYPH</name>
<evidence type="ECO:0000259" key="2">
    <source>
        <dbReference type="Pfam" id="PF08327"/>
    </source>
</evidence>
<dbReference type="Gene3D" id="3.30.530.20">
    <property type="match status" value="1"/>
</dbReference>
<accession>A0A5C4JSL4</accession>
<protein>
    <submittedName>
        <fullName evidence="3">ATPase</fullName>
    </submittedName>
</protein>
<dbReference type="OrthoDB" id="9805228at2"/>
<proteinExistence type="inferred from homology"/>
<comment type="caution">
    <text evidence="3">The sequence shown here is derived from an EMBL/GenBank/DDBJ whole genome shotgun (WGS) entry which is preliminary data.</text>
</comment>
<dbReference type="Pfam" id="PF08327">
    <property type="entry name" value="AHSA1"/>
    <property type="match status" value="1"/>
</dbReference>
<evidence type="ECO:0000313" key="3">
    <source>
        <dbReference type="EMBL" id="TNB48220.1"/>
    </source>
</evidence>
<dbReference type="InterPro" id="IPR013538">
    <property type="entry name" value="ASHA1/2-like_C"/>
</dbReference>
<dbReference type="AlphaFoldDB" id="A0A5C4JSL4"/>
<reference evidence="3 4" key="2">
    <citation type="submission" date="2019-06" db="EMBL/GenBank/DDBJ databases">
        <title>Martelella lutilitoris sp. nov., isolated from a tidal mudflat.</title>
        <authorList>
            <person name="Kim Y.-J."/>
        </authorList>
    </citation>
    <scope>NUCLEOTIDE SEQUENCE [LARGE SCALE GENOMIC DNA]</scope>
    <source>
        <strain evidence="3 4">GH2-6</strain>
    </source>
</reference>
<dbReference type="InterPro" id="IPR023393">
    <property type="entry name" value="START-like_dom_sf"/>
</dbReference>
<dbReference type="Proteomes" id="UP000307874">
    <property type="component" value="Unassembled WGS sequence"/>
</dbReference>
<sequence>MADAIEIINERDFAVDRQTLYAAFAEPAMLARWWGPHGFTNRITAFDLAPGGQWLITMTASNGTDFHNRWRFDDIVDGAYIRAVHLEPVHVFTLEMRFEDAGSGARLSWRMLFKKTEETEAIRHLLKAANEQNFDRLAAFLG</sequence>
<evidence type="ECO:0000256" key="1">
    <source>
        <dbReference type="ARBA" id="ARBA00006817"/>
    </source>
</evidence>
<evidence type="ECO:0000313" key="4">
    <source>
        <dbReference type="Proteomes" id="UP000307874"/>
    </source>
</evidence>
<dbReference type="SUPFAM" id="SSF55961">
    <property type="entry name" value="Bet v1-like"/>
    <property type="match status" value="1"/>
</dbReference>
<dbReference type="RefSeq" id="WP_138747926.1">
    <property type="nucleotide sequence ID" value="NZ_VCLB01000004.1"/>
</dbReference>
<comment type="similarity">
    <text evidence="1">Belongs to the AHA1 family.</text>
</comment>
<keyword evidence="4" id="KW-1185">Reference proteome</keyword>